<dbReference type="Proteomes" id="UP000271889">
    <property type="component" value="Unassembled WGS sequence"/>
</dbReference>
<protein>
    <submittedName>
        <fullName evidence="1">Uncharacterized protein</fullName>
    </submittedName>
</protein>
<gene>
    <name evidence="1" type="ORF">CGOC_LOCUS3501</name>
</gene>
<reference evidence="1 2" key="1">
    <citation type="submission" date="2018-11" db="EMBL/GenBank/DDBJ databases">
        <authorList>
            <consortium name="Pathogen Informatics"/>
        </authorList>
    </citation>
    <scope>NUCLEOTIDE SEQUENCE [LARGE SCALE GENOMIC DNA]</scope>
</reference>
<sequence>MNMENDLKEEFNRRRRAIWAAFMSLKEATDKLMHPELRAHLFDIDLQAHCYAAGN</sequence>
<proteinExistence type="predicted"/>
<name>A0A3P6SLU2_CYLGO</name>
<dbReference type="OrthoDB" id="5807916at2759"/>
<organism evidence="1 2">
    <name type="scientific">Cylicostephanus goldi</name>
    <name type="common">Nematode worm</name>
    <dbReference type="NCBI Taxonomy" id="71465"/>
    <lineage>
        <taxon>Eukaryota</taxon>
        <taxon>Metazoa</taxon>
        <taxon>Ecdysozoa</taxon>
        <taxon>Nematoda</taxon>
        <taxon>Chromadorea</taxon>
        <taxon>Rhabditida</taxon>
        <taxon>Rhabditina</taxon>
        <taxon>Rhabditomorpha</taxon>
        <taxon>Strongyloidea</taxon>
        <taxon>Strongylidae</taxon>
        <taxon>Cylicostephanus</taxon>
    </lineage>
</organism>
<dbReference type="EMBL" id="UYRV01008851">
    <property type="protein sequence ID" value="VDK56014.1"/>
    <property type="molecule type" value="Genomic_DNA"/>
</dbReference>
<keyword evidence="2" id="KW-1185">Reference proteome</keyword>
<evidence type="ECO:0000313" key="1">
    <source>
        <dbReference type="EMBL" id="VDK56014.1"/>
    </source>
</evidence>
<evidence type="ECO:0000313" key="2">
    <source>
        <dbReference type="Proteomes" id="UP000271889"/>
    </source>
</evidence>
<accession>A0A3P6SLU2</accession>
<dbReference type="AlphaFoldDB" id="A0A3P6SLU2"/>